<reference evidence="1 2" key="1">
    <citation type="submission" date="2019-05" db="EMBL/GenBank/DDBJ databases">
        <title>Another draft genome of Portunus trituberculatus and its Hox gene families provides insights of decapod evolution.</title>
        <authorList>
            <person name="Jeong J.-H."/>
            <person name="Song I."/>
            <person name="Kim S."/>
            <person name="Choi T."/>
            <person name="Kim D."/>
            <person name="Ryu S."/>
            <person name="Kim W."/>
        </authorList>
    </citation>
    <scope>NUCLEOTIDE SEQUENCE [LARGE SCALE GENOMIC DNA]</scope>
    <source>
        <tissue evidence="1">Muscle</tissue>
    </source>
</reference>
<comment type="caution">
    <text evidence="1">The sequence shown here is derived from an EMBL/GenBank/DDBJ whole genome shotgun (WGS) entry which is preliminary data.</text>
</comment>
<gene>
    <name evidence="1" type="ORF">E2C01_036867</name>
</gene>
<sequence>MPHSLEELHSFNHPSIPLCSPSSTIYSFPPFILPTLADSLIQRNDISVACVGSGQPEGQIIGLAPRVHKETHAQLWREQCCQPAKKSQ</sequence>
<dbReference type="EMBL" id="VSRR010005736">
    <property type="protein sequence ID" value="MPC43227.1"/>
    <property type="molecule type" value="Genomic_DNA"/>
</dbReference>
<proteinExistence type="predicted"/>
<dbReference type="AlphaFoldDB" id="A0A5B7FCD7"/>
<protein>
    <submittedName>
        <fullName evidence="1">Uncharacterized protein</fullName>
    </submittedName>
</protein>
<organism evidence="1 2">
    <name type="scientific">Portunus trituberculatus</name>
    <name type="common">Swimming crab</name>
    <name type="synonym">Neptunus trituberculatus</name>
    <dbReference type="NCBI Taxonomy" id="210409"/>
    <lineage>
        <taxon>Eukaryota</taxon>
        <taxon>Metazoa</taxon>
        <taxon>Ecdysozoa</taxon>
        <taxon>Arthropoda</taxon>
        <taxon>Crustacea</taxon>
        <taxon>Multicrustacea</taxon>
        <taxon>Malacostraca</taxon>
        <taxon>Eumalacostraca</taxon>
        <taxon>Eucarida</taxon>
        <taxon>Decapoda</taxon>
        <taxon>Pleocyemata</taxon>
        <taxon>Brachyura</taxon>
        <taxon>Eubrachyura</taxon>
        <taxon>Portunoidea</taxon>
        <taxon>Portunidae</taxon>
        <taxon>Portuninae</taxon>
        <taxon>Portunus</taxon>
    </lineage>
</organism>
<dbReference type="Proteomes" id="UP000324222">
    <property type="component" value="Unassembled WGS sequence"/>
</dbReference>
<accession>A0A5B7FCD7</accession>
<evidence type="ECO:0000313" key="2">
    <source>
        <dbReference type="Proteomes" id="UP000324222"/>
    </source>
</evidence>
<evidence type="ECO:0000313" key="1">
    <source>
        <dbReference type="EMBL" id="MPC43227.1"/>
    </source>
</evidence>
<name>A0A5B7FCD7_PORTR</name>
<keyword evidence="2" id="KW-1185">Reference proteome</keyword>